<dbReference type="NCBIfam" id="TIGR00225">
    <property type="entry name" value="prc"/>
    <property type="match status" value="1"/>
</dbReference>
<evidence type="ECO:0000259" key="5">
    <source>
        <dbReference type="PROSITE" id="PS50106"/>
    </source>
</evidence>
<proteinExistence type="inferred from homology"/>
<keyword evidence="3" id="KW-0378">Hydrolase</keyword>
<dbReference type="InterPro" id="IPR029045">
    <property type="entry name" value="ClpP/crotonase-like_dom_sf"/>
</dbReference>
<keyword evidence="4" id="KW-0720">Serine protease</keyword>
<evidence type="ECO:0000256" key="1">
    <source>
        <dbReference type="ARBA" id="ARBA00009179"/>
    </source>
</evidence>
<dbReference type="InterPro" id="IPR036034">
    <property type="entry name" value="PDZ_sf"/>
</dbReference>
<dbReference type="InterPro" id="IPR005151">
    <property type="entry name" value="Tail-specific_protease"/>
</dbReference>
<evidence type="ECO:0000256" key="4">
    <source>
        <dbReference type="ARBA" id="ARBA00022825"/>
    </source>
</evidence>
<dbReference type="CDD" id="cd07560">
    <property type="entry name" value="Peptidase_S41_CPP"/>
    <property type="match status" value="1"/>
</dbReference>
<dbReference type="CDD" id="cd06782">
    <property type="entry name" value="cpPDZ_CPP-like"/>
    <property type="match status" value="1"/>
</dbReference>
<reference evidence="6 7" key="1">
    <citation type="submission" date="2024-10" db="EMBL/GenBank/DDBJ databases">
        <title>Updated reference genomes for cyclostephanoid diatoms.</title>
        <authorList>
            <person name="Roberts W.R."/>
            <person name="Alverson A.J."/>
        </authorList>
    </citation>
    <scope>NUCLEOTIDE SEQUENCE [LARGE SCALE GENOMIC DNA]</scope>
    <source>
        <strain evidence="6 7">AJA010-31</strain>
    </source>
</reference>
<gene>
    <name evidence="6" type="ORF">ACHAWO_003919</name>
</gene>
<accession>A0ABD3NRF9</accession>
<dbReference type="SMART" id="SM00228">
    <property type="entry name" value="PDZ"/>
    <property type="match status" value="1"/>
</dbReference>
<comment type="similarity">
    <text evidence="1">Belongs to the peptidase S41A family.</text>
</comment>
<dbReference type="PANTHER" id="PTHR32060">
    <property type="entry name" value="TAIL-SPECIFIC PROTEASE"/>
    <property type="match status" value="1"/>
</dbReference>
<evidence type="ECO:0000256" key="3">
    <source>
        <dbReference type="ARBA" id="ARBA00022801"/>
    </source>
</evidence>
<dbReference type="Pfam" id="PF03572">
    <property type="entry name" value="Peptidase_S41"/>
    <property type="match status" value="1"/>
</dbReference>
<dbReference type="AlphaFoldDB" id="A0ABD3NRF9"/>
<dbReference type="Pfam" id="PF13180">
    <property type="entry name" value="PDZ_2"/>
    <property type="match status" value="1"/>
</dbReference>
<sequence>MAYQSGWLMFYAAATAAVSATFHLANGFGFHASSAKSFRAQSSVRPHRHVLFAKENDVIDLRQNKLLSTALATAIAAALLAPLPSHSSDYGSFTPEQRFIAEAWRTVDNSFIDRTFNNQNWFQMRQDAINKKYKNMDEARSEVDKMLSTLGDRYTRYLSPSKYDSMVNAATGNVFGVGVGLAMNNENNRVIIGDVELSGPAAKEGIKPNDVVVRVDGIAFTDGKATPDDVAGSIRGPAGSRVGVTIERDGKSIDYILTREPIKITSVRSYVGDKSGLDGKVGVVRIKSFSGTTAETVKSALEDLKKKGVKYYLLDLRGNPGGLLPGGVDTASLFLDANKPVVFVVNKSGVVDSQATLSDGFDLTTPLTILVDHNTASAAEVMTACLQENGRAVVAGEQTFGKGIVQTIRQLEDNNGGVAVIWWVVHGMKFSFSRIFR</sequence>
<keyword evidence="2" id="KW-0645">Protease</keyword>
<dbReference type="Gene3D" id="2.30.42.10">
    <property type="match status" value="1"/>
</dbReference>
<dbReference type="GO" id="GO:0008236">
    <property type="term" value="F:serine-type peptidase activity"/>
    <property type="evidence" value="ECO:0007669"/>
    <property type="project" value="UniProtKB-KW"/>
</dbReference>
<dbReference type="InterPro" id="IPR004447">
    <property type="entry name" value="Peptidase_S41A"/>
</dbReference>
<dbReference type="GO" id="GO:0006508">
    <property type="term" value="P:proteolysis"/>
    <property type="evidence" value="ECO:0007669"/>
    <property type="project" value="UniProtKB-KW"/>
</dbReference>
<evidence type="ECO:0000313" key="7">
    <source>
        <dbReference type="Proteomes" id="UP001530400"/>
    </source>
</evidence>
<dbReference type="EMBL" id="JALLPJ020000982">
    <property type="protein sequence ID" value="KAL3778512.1"/>
    <property type="molecule type" value="Genomic_DNA"/>
</dbReference>
<comment type="caution">
    <text evidence="6">The sequence shown here is derived from an EMBL/GenBank/DDBJ whole genome shotgun (WGS) entry which is preliminary data.</text>
</comment>
<dbReference type="SUPFAM" id="SSF52096">
    <property type="entry name" value="ClpP/crotonase"/>
    <property type="match status" value="1"/>
</dbReference>
<keyword evidence="7" id="KW-1185">Reference proteome</keyword>
<evidence type="ECO:0000256" key="2">
    <source>
        <dbReference type="ARBA" id="ARBA00022670"/>
    </source>
</evidence>
<name>A0ABD3NRF9_9STRA</name>
<dbReference type="Gene3D" id="3.90.226.10">
    <property type="entry name" value="2-enoyl-CoA Hydratase, Chain A, domain 1"/>
    <property type="match status" value="1"/>
</dbReference>
<organism evidence="6 7">
    <name type="scientific">Cyclotella atomus</name>
    <dbReference type="NCBI Taxonomy" id="382360"/>
    <lineage>
        <taxon>Eukaryota</taxon>
        <taxon>Sar</taxon>
        <taxon>Stramenopiles</taxon>
        <taxon>Ochrophyta</taxon>
        <taxon>Bacillariophyta</taxon>
        <taxon>Coscinodiscophyceae</taxon>
        <taxon>Thalassiosirophycidae</taxon>
        <taxon>Stephanodiscales</taxon>
        <taxon>Stephanodiscaceae</taxon>
        <taxon>Cyclotella</taxon>
    </lineage>
</organism>
<dbReference type="PROSITE" id="PS50106">
    <property type="entry name" value="PDZ"/>
    <property type="match status" value="1"/>
</dbReference>
<dbReference type="SUPFAM" id="SSF50156">
    <property type="entry name" value="PDZ domain-like"/>
    <property type="match status" value="1"/>
</dbReference>
<dbReference type="InterPro" id="IPR001478">
    <property type="entry name" value="PDZ"/>
</dbReference>
<dbReference type="Proteomes" id="UP001530400">
    <property type="component" value="Unassembled WGS sequence"/>
</dbReference>
<dbReference type="SMART" id="SM00245">
    <property type="entry name" value="TSPc"/>
    <property type="match status" value="1"/>
</dbReference>
<evidence type="ECO:0000313" key="6">
    <source>
        <dbReference type="EMBL" id="KAL3778512.1"/>
    </source>
</evidence>
<feature type="domain" description="PDZ" evidence="5">
    <location>
        <begin position="176"/>
        <end position="261"/>
    </location>
</feature>
<dbReference type="PANTHER" id="PTHR32060:SF22">
    <property type="entry name" value="CARBOXYL-TERMINAL-PROCESSING PEPTIDASE 3, CHLOROPLASTIC"/>
    <property type="match status" value="1"/>
</dbReference>
<protein>
    <recommendedName>
        <fullName evidence="5">PDZ domain-containing protein</fullName>
    </recommendedName>
</protein>
<dbReference type="Gene3D" id="3.30.750.44">
    <property type="match status" value="1"/>
</dbReference>